<organism evidence="3 4">
    <name type="scientific">Ephemerocybe angulata</name>
    <dbReference type="NCBI Taxonomy" id="980116"/>
    <lineage>
        <taxon>Eukaryota</taxon>
        <taxon>Fungi</taxon>
        <taxon>Dikarya</taxon>
        <taxon>Basidiomycota</taxon>
        <taxon>Agaricomycotina</taxon>
        <taxon>Agaricomycetes</taxon>
        <taxon>Agaricomycetidae</taxon>
        <taxon>Agaricales</taxon>
        <taxon>Agaricineae</taxon>
        <taxon>Psathyrellaceae</taxon>
        <taxon>Ephemerocybe</taxon>
    </lineage>
</organism>
<dbReference type="InterPro" id="IPR011990">
    <property type="entry name" value="TPR-like_helical_dom_sf"/>
</dbReference>
<gene>
    <name evidence="3" type="ORF">DFP72DRAFT_1166973</name>
</gene>
<dbReference type="PANTHER" id="PTHR19959:SF119">
    <property type="entry name" value="FUNGAL LIPASE-LIKE DOMAIN-CONTAINING PROTEIN"/>
    <property type="match status" value="1"/>
</dbReference>
<feature type="domain" description="CHAT" evidence="2">
    <location>
        <begin position="696"/>
        <end position="993"/>
    </location>
</feature>
<dbReference type="PANTHER" id="PTHR19959">
    <property type="entry name" value="KINESIN LIGHT CHAIN"/>
    <property type="match status" value="1"/>
</dbReference>
<evidence type="ECO:0000259" key="2">
    <source>
        <dbReference type="Pfam" id="PF12770"/>
    </source>
</evidence>
<protein>
    <submittedName>
        <fullName evidence="3">CHAT domain-containing protein</fullName>
    </submittedName>
</protein>
<dbReference type="OrthoDB" id="9991317at2759"/>
<dbReference type="Gene3D" id="1.25.40.10">
    <property type="entry name" value="Tetratricopeptide repeat domain"/>
    <property type="match status" value="2"/>
</dbReference>
<proteinExistence type="predicted"/>
<sequence length="994" mass="110208">MALADQELENTLSMAKRLNEDGFALYHHFQRTGDLRDITESTEVLRKSLELTPEGHADLPIRLDDLGHALYLRFHHTGDVNNLTEGISAQRKAVEVTPDGDIEMPVRFSNLGASLESLFERTGALQHLNEAIINQRNAVELTPKDHRDAPTFLSNLGEFLQSLFKRTGDLQDLTEAISIHRKAVELTPDDDPDMSIWLNGLGSSMESLYERTGDLQDLIEATSIRRRALELTPDGHPALPTRLNNLAISLEYLHYGTEDLKYLTEAVSMQRRAVDLTPDGHAKMPIWLNSLGSFLESHFHITGDLNVLTEAISIQRRAVKLTPHGHAQLPTRFSNLGASLQSLFELSGDLQNLTEAILMHRRAVELTPDGHAAMPSYLNSLGFSLELLFKRTGGHHTRTEAISNYKASATYPSGPPYTRLQAAKNWVQILNRSSSPPPADILTAFDTTIYLITLTATLEQTLERRYTQLQDSSGLPLQAASAALALGRVDKALEWLEQGRCLVWGQLTNLRRPLDDLRHHNSDLAGRFTEVSKRLEAAGTSTGTKSRDDISASEKTSLAEKARENLNLSREWDDLLVEIRAIPGFETFLKPLPCNTLLKNLPESGYVVVINIDERRCDAIVLVAGQDQPMHIPLPDFSLERCEQYRKDLGAQLQSYSLRDRGREIVLESEEGDGKRGIRSVHFRGKRGETVIQSILGGLWKAVVKPILQRLEVSKIDRPCPVQVPLTRIWWCPAGPLSFLPLHAAGIYTATSSESVLDYAVSSYTPTVAALIDRVKKGHSIDKTISGLFMTSQPNAVGASSIPGTTKEIHSIYELAKKGGIRVEKLEGSETTATNCLDTMMAFSSVHLACHASQNNQNPLGSRFLFHNGSLDLSSILQRNLKNADLAFLSACQTSTGAQKLPDEAVHLAAGMLAAGYRRVVATMWSIGDRHAPDVAVDFYQYLLDQRDPAGKVGFDGRKSAYALQQSVEQLRLRLIDNTDQSLLAWIPYVHFGY</sequence>
<dbReference type="EMBL" id="JACGCI010000015">
    <property type="protein sequence ID" value="KAF6759604.1"/>
    <property type="molecule type" value="Genomic_DNA"/>
</dbReference>
<keyword evidence="4" id="KW-1185">Reference proteome</keyword>
<dbReference type="InterPro" id="IPR024983">
    <property type="entry name" value="CHAT_dom"/>
</dbReference>
<feature type="region of interest" description="Disordered" evidence="1">
    <location>
        <begin position="536"/>
        <end position="556"/>
    </location>
</feature>
<feature type="compositionally biased region" description="Basic and acidic residues" evidence="1">
    <location>
        <begin position="545"/>
        <end position="556"/>
    </location>
</feature>
<name>A0A8H6MB95_9AGAR</name>
<evidence type="ECO:0000256" key="1">
    <source>
        <dbReference type="SAM" id="MobiDB-lite"/>
    </source>
</evidence>
<dbReference type="Pfam" id="PF12770">
    <property type="entry name" value="CHAT"/>
    <property type="match status" value="1"/>
</dbReference>
<reference evidence="3 4" key="1">
    <citation type="submission" date="2020-07" db="EMBL/GenBank/DDBJ databases">
        <title>Comparative genomics of pyrophilous fungi reveals a link between fire events and developmental genes.</title>
        <authorList>
            <consortium name="DOE Joint Genome Institute"/>
            <person name="Steindorff A.S."/>
            <person name="Carver A."/>
            <person name="Calhoun S."/>
            <person name="Stillman K."/>
            <person name="Liu H."/>
            <person name="Lipzen A."/>
            <person name="Pangilinan J."/>
            <person name="Labutti K."/>
            <person name="Bruns T.D."/>
            <person name="Grigoriev I.V."/>
        </authorList>
    </citation>
    <scope>NUCLEOTIDE SEQUENCE [LARGE SCALE GENOMIC DNA]</scope>
    <source>
        <strain evidence="3 4">CBS 144469</strain>
    </source>
</reference>
<comment type="caution">
    <text evidence="3">The sequence shown here is derived from an EMBL/GenBank/DDBJ whole genome shotgun (WGS) entry which is preliminary data.</text>
</comment>
<dbReference type="AlphaFoldDB" id="A0A8H6MB95"/>
<dbReference type="Proteomes" id="UP000521943">
    <property type="component" value="Unassembled WGS sequence"/>
</dbReference>
<dbReference type="Pfam" id="PF13374">
    <property type="entry name" value="TPR_10"/>
    <property type="match status" value="1"/>
</dbReference>
<evidence type="ECO:0000313" key="4">
    <source>
        <dbReference type="Proteomes" id="UP000521943"/>
    </source>
</evidence>
<accession>A0A8H6MB95</accession>
<dbReference type="SUPFAM" id="SSF48452">
    <property type="entry name" value="TPR-like"/>
    <property type="match status" value="1"/>
</dbReference>
<evidence type="ECO:0000313" key="3">
    <source>
        <dbReference type="EMBL" id="KAF6759604.1"/>
    </source>
</evidence>